<accession>A0ABM7VWF5</accession>
<sequence>MTLSACTGAILCRETTYPLCHSNSVLPLAGLLVRSVNATK</sequence>
<name>A0ABM7VWF5_9ENTR</name>
<evidence type="ECO:0000313" key="1">
    <source>
        <dbReference type="EMBL" id="BDD51236.1"/>
    </source>
</evidence>
<evidence type="ECO:0000313" key="2">
    <source>
        <dbReference type="Proteomes" id="UP001320460"/>
    </source>
</evidence>
<organism evidence="1 2">
    <name type="scientific">Phytobacter diazotrophicus</name>
    <dbReference type="NCBI Taxonomy" id="395631"/>
    <lineage>
        <taxon>Bacteria</taxon>
        <taxon>Pseudomonadati</taxon>
        <taxon>Pseudomonadota</taxon>
        <taxon>Gammaproteobacteria</taxon>
        <taxon>Enterobacterales</taxon>
        <taxon>Enterobacteriaceae</taxon>
        <taxon>Phytobacter</taxon>
    </lineage>
</organism>
<keyword evidence="2" id="KW-1185">Reference proteome</keyword>
<dbReference type="Proteomes" id="UP001320460">
    <property type="component" value="Chromosome"/>
</dbReference>
<gene>
    <name evidence="1" type="ORF">PDTA9734_27230</name>
</gene>
<proteinExistence type="predicted"/>
<protein>
    <submittedName>
        <fullName evidence="1">Uncharacterized protein</fullName>
    </submittedName>
</protein>
<dbReference type="EMBL" id="AP025334">
    <property type="protein sequence ID" value="BDD51236.1"/>
    <property type="molecule type" value="Genomic_DNA"/>
</dbReference>
<reference evidence="1 2" key="1">
    <citation type="submission" date="2021-12" db="EMBL/GenBank/DDBJ databases">
        <title>Complete genome sequence of Phytobacter diazotrophicus TA9734.</title>
        <authorList>
            <person name="Kubota H."/>
            <person name="Nakayama Y."/>
            <person name="Ariyoshi T."/>
        </authorList>
    </citation>
    <scope>NUCLEOTIDE SEQUENCE [LARGE SCALE GENOMIC DNA]</scope>
    <source>
        <strain evidence="1 2">TA9734</strain>
    </source>
</reference>